<evidence type="ECO:0000259" key="1">
    <source>
        <dbReference type="SMART" id="SM00642"/>
    </source>
</evidence>
<sequence length="471" mass="52615">MIPPGNPLRIYEILIDRFANLSGAEIAGSPVYGKEGSCYFGGCIAGIEHHLAGLHRSGYTHILLTPFMLGDLNDMTSYHGYHIVDLGRLDPRLVAGWNGKGSPPSDTELEGIFQHFLNTLAQNDLKLILDVTPNHVVPAPCPDDPRAPPTGSLFVRRQVAQPKGDDLVPFLHFDFAPIRKLDLGLPACRNYLADTISRWSTHPVVDMVRFDHAIGVEPHHLGALMAAIRQRTPHPLRFVAEVNLVGIREDALWTLAPTVAELIRQDGHHPPGALMTISTRCFEQVRALYQALGIEYFFDFNFREAAVRHVAAAELHRPVPAVPLPPAGCIAFLDNHDVDRFAMAVAYRMACLQAGVEELDWETPKQRDSITGVQLSGDQYARIMKEGLRLLQHAAAQGASVLAYQGDEYPDCPHLQQSLLWLAAERTEGWGDLRFRQCMRWPGEEALRWTARETRYVRGLKQLVPMGLWTY</sequence>
<evidence type="ECO:0000313" key="2">
    <source>
        <dbReference type="EMBL" id="KAJ4459827.1"/>
    </source>
</evidence>
<comment type="caution">
    <text evidence="2">The sequence shown here is derived from an EMBL/GenBank/DDBJ whole genome shotgun (WGS) entry which is preliminary data.</text>
</comment>
<evidence type="ECO:0000313" key="3">
    <source>
        <dbReference type="Proteomes" id="UP001141327"/>
    </source>
</evidence>
<protein>
    <recommendedName>
        <fullName evidence="1">Glycosyl hydrolase family 13 catalytic domain-containing protein</fullName>
    </recommendedName>
</protein>
<proteinExistence type="predicted"/>
<dbReference type="PANTHER" id="PTHR10357">
    <property type="entry name" value="ALPHA-AMYLASE FAMILY MEMBER"/>
    <property type="match status" value="1"/>
</dbReference>
<accession>A0ABQ8UQ42</accession>
<gene>
    <name evidence="2" type="ORF">PAPYR_4232</name>
</gene>
<organism evidence="2 3">
    <name type="scientific">Paratrimastix pyriformis</name>
    <dbReference type="NCBI Taxonomy" id="342808"/>
    <lineage>
        <taxon>Eukaryota</taxon>
        <taxon>Metamonada</taxon>
        <taxon>Preaxostyla</taxon>
        <taxon>Paratrimastigidae</taxon>
        <taxon>Paratrimastix</taxon>
    </lineage>
</organism>
<name>A0ABQ8UQ42_9EUKA</name>
<feature type="domain" description="Glycosyl hydrolase family 13 catalytic" evidence="1">
    <location>
        <begin position="12"/>
        <end position="434"/>
    </location>
</feature>
<dbReference type="Proteomes" id="UP001141327">
    <property type="component" value="Unassembled WGS sequence"/>
</dbReference>
<dbReference type="InterPro" id="IPR006047">
    <property type="entry name" value="GH13_cat_dom"/>
</dbReference>
<keyword evidence="3" id="KW-1185">Reference proteome</keyword>
<dbReference type="EMBL" id="JAPMOS010000017">
    <property type="protein sequence ID" value="KAJ4459827.1"/>
    <property type="molecule type" value="Genomic_DNA"/>
</dbReference>
<dbReference type="InterPro" id="IPR017853">
    <property type="entry name" value="GH"/>
</dbReference>
<dbReference type="Gene3D" id="3.20.20.80">
    <property type="entry name" value="Glycosidases"/>
    <property type="match status" value="1"/>
</dbReference>
<dbReference type="SMART" id="SM00642">
    <property type="entry name" value="Aamy"/>
    <property type="match status" value="1"/>
</dbReference>
<dbReference type="SUPFAM" id="SSF51445">
    <property type="entry name" value="(Trans)glycosidases"/>
    <property type="match status" value="1"/>
</dbReference>
<reference evidence="2" key="1">
    <citation type="journal article" date="2022" name="bioRxiv">
        <title>Genomics of Preaxostyla Flagellates Illuminates Evolutionary Transitions and the Path Towards Mitochondrial Loss.</title>
        <authorList>
            <person name="Novak L.V.F."/>
            <person name="Treitli S.C."/>
            <person name="Pyrih J."/>
            <person name="Halakuc P."/>
            <person name="Pipaliya S.V."/>
            <person name="Vacek V."/>
            <person name="Brzon O."/>
            <person name="Soukal P."/>
            <person name="Eme L."/>
            <person name="Dacks J.B."/>
            <person name="Karnkowska A."/>
            <person name="Elias M."/>
            <person name="Hampl V."/>
        </authorList>
    </citation>
    <scope>NUCLEOTIDE SEQUENCE</scope>
    <source>
        <strain evidence="2">RCP-MX</strain>
    </source>
</reference>